<accession>A0A6I1MGT3</accession>
<evidence type="ECO:0000313" key="4">
    <source>
        <dbReference type="EMBL" id="MPQ42746.1"/>
    </source>
</evidence>
<organism evidence="4 5">
    <name type="scientific">Clostridium tarantellae</name>
    <dbReference type="NCBI Taxonomy" id="39493"/>
    <lineage>
        <taxon>Bacteria</taxon>
        <taxon>Bacillati</taxon>
        <taxon>Bacillota</taxon>
        <taxon>Clostridia</taxon>
        <taxon>Eubacteriales</taxon>
        <taxon>Clostridiaceae</taxon>
        <taxon>Clostridium</taxon>
    </lineage>
</organism>
<feature type="domain" description="Nudix hydrolase" evidence="3">
    <location>
        <begin position="40"/>
        <end position="170"/>
    </location>
</feature>
<dbReference type="Proteomes" id="UP000430345">
    <property type="component" value="Unassembled WGS sequence"/>
</dbReference>
<dbReference type="GO" id="GO:0019693">
    <property type="term" value="P:ribose phosphate metabolic process"/>
    <property type="evidence" value="ECO:0007669"/>
    <property type="project" value="TreeGrafter"/>
</dbReference>
<dbReference type="SUPFAM" id="SSF55811">
    <property type="entry name" value="Nudix"/>
    <property type="match status" value="1"/>
</dbReference>
<dbReference type="CDD" id="cd03424">
    <property type="entry name" value="NUDIX_ADPRase_Nudt5_UGPPase_Nudt14"/>
    <property type="match status" value="1"/>
</dbReference>
<dbReference type="Gene3D" id="3.90.79.10">
    <property type="entry name" value="Nucleoside Triphosphate Pyrophosphohydrolase"/>
    <property type="match status" value="1"/>
</dbReference>
<gene>
    <name evidence="4" type="ORF">GBZ86_03125</name>
</gene>
<evidence type="ECO:0000313" key="5">
    <source>
        <dbReference type="Proteomes" id="UP000430345"/>
    </source>
</evidence>
<dbReference type="GO" id="GO:0016787">
    <property type="term" value="F:hydrolase activity"/>
    <property type="evidence" value="ECO:0007669"/>
    <property type="project" value="UniProtKB-KW"/>
</dbReference>
<dbReference type="OrthoDB" id="9806150at2"/>
<dbReference type="GO" id="GO:0006753">
    <property type="term" value="P:nucleoside phosphate metabolic process"/>
    <property type="evidence" value="ECO:0007669"/>
    <property type="project" value="TreeGrafter"/>
</dbReference>
<name>A0A6I1MGT3_9CLOT</name>
<protein>
    <submittedName>
        <fullName evidence="4">NUDIX domain-containing protein</fullName>
    </submittedName>
</protein>
<reference evidence="4 5" key="1">
    <citation type="submission" date="2019-10" db="EMBL/GenBank/DDBJ databases">
        <title>The Genome Sequence of Clostridium tarantellae Isolated from Fish Brain.</title>
        <authorList>
            <person name="Bano L."/>
            <person name="Kiel M."/>
            <person name="Sales G."/>
            <person name="Doxey A.C."/>
            <person name="Mansfield M.J."/>
            <person name="Schiavone M."/>
            <person name="Rossetto O."/>
            <person name="Pirazzini M."/>
            <person name="Dobrindt U."/>
            <person name="Montecucco C."/>
        </authorList>
    </citation>
    <scope>NUCLEOTIDE SEQUENCE [LARGE SCALE GENOMIC DNA]</scope>
    <source>
        <strain evidence="4 5">DSM 3997</strain>
    </source>
</reference>
<evidence type="ECO:0000259" key="3">
    <source>
        <dbReference type="PROSITE" id="PS51462"/>
    </source>
</evidence>
<sequence>MNLREETLNENIIYEGNILKLVNQEVKLPDENRAFREIVRHSGGVAIIAFIDDENILLVEQFRKPFDRNFLEIPAGKIDKNDIDYKIGALRELEEETGYSTQNIKFIGKIAPSPGFCDEEVNIYVAKNLYKRQILFKDEDEFLNLKVASLKHVKKMICKGKIIDAKTIAAIFFLENI</sequence>
<keyword evidence="5" id="KW-1185">Reference proteome</keyword>
<dbReference type="PANTHER" id="PTHR11839:SF18">
    <property type="entry name" value="NUDIX HYDROLASE DOMAIN-CONTAINING PROTEIN"/>
    <property type="match status" value="1"/>
</dbReference>
<dbReference type="PROSITE" id="PS51462">
    <property type="entry name" value="NUDIX"/>
    <property type="match status" value="1"/>
</dbReference>
<dbReference type="InterPro" id="IPR015797">
    <property type="entry name" value="NUDIX_hydrolase-like_dom_sf"/>
</dbReference>
<dbReference type="FunFam" id="3.90.79.10:FF:000024">
    <property type="entry name" value="ADP-ribose pyrophosphatase"/>
    <property type="match status" value="1"/>
</dbReference>
<proteinExistence type="predicted"/>
<dbReference type="PANTHER" id="PTHR11839">
    <property type="entry name" value="UDP/ADP-SUGAR PYROPHOSPHATASE"/>
    <property type="match status" value="1"/>
</dbReference>
<dbReference type="InterPro" id="IPR000086">
    <property type="entry name" value="NUDIX_hydrolase_dom"/>
</dbReference>
<dbReference type="EMBL" id="WHJC01000020">
    <property type="protein sequence ID" value="MPQ42746.1"/>
    <property type="molecule type" value="Genomic_DNA"/>
</dbReference>
<dbReference type="RefSeq" id="WP_152887649.1">
    <property type="nucleotide sequence ID" value="NZ_WHJC01000020.1"/>
</dbReference>
<evidence type="ECO:0000256" key="1">
    <source>
        <dbReference type="ARBA" id="ARBA00001946"/>
    </source>
</evidence>
<comment type="caution">
    <text evidence="4">The sequence shown here is derived from an EMBL/GenBank/DDBJ whole genome shotgun (WGS) entry which is preliminary data.</text>
</comment>
<keyword evidence="2" id="KW-0378">Hydrolase</keyword>
<comment type="cofactor">
    <cofactor evidence="1">
        <name>Mg(2+)</name>
        <dbReference type="ChEBI" id="CHEBI:18420"/>
    </cofactor>
</comment>
<dbReference type="GO" id="GO:0005829">
    <property type="term" value="C:cytosol"/>
    <property type="evidence" value="ECO:0007669"/>
    <property type="project" value="TreeGrafter"/>
</dbReference>
<evidence type="ECO:0000256" key="2">
    <source>
        <dbReference type="ARBA" id="ARBA00022801"/>
    </source>
</evidence>
<dbReference type="Pfam" id="PF00293">
    <property type="entry name" value="NUDIX"/>
    <property type="match status" value="1"/>
</dbReference>
<dbReference type="AlphaFoldDB" id="A0A6I1MGT3"/>